<evidence type="ECO:0000313" key="2">
    <source>
        <dbReference type="EMBL" id="MFC6237919.1"/>
    </source>
</evidence>
<protein>
    <submittedName>
        <fullName evidence="2">Uncharacterized protein</fullName>
    </submittedName>
</protein>
<dbReference type="InterPro" id="IPR013760">
    <property type="entry name" value="Topo_IIA-like_dom_sf"/>
</dbReference>
<organism evidence="2 3">
    <name type="scientific">Longivirga aurantiaca</name>
    <dbReference type="NCBI Taxonomy" id="1837743"/>
    <lineage>
        <taxon>Bacteria</taxon>
        <taxon>Bacillati</taxon>
        <taxon>Actinomycetota</taxon>
        <taxon>Actinomycetes</taxon>
        <taxon>Sporichthyales</taxon>
        <taxon>Sporichthyaceae</taxon>
        <taxon>Longivirga</taxon>
    </lineage>
</organism>
<accession>A0ABW1T0Y4</accession>
<gene>
    <name evidence="2" type="ORF">ACFQGU_08520</name>
</gene>
<evidence type="ECO:0000313" key="3">
    <source>
        <dbReference type="Proteomes" id="UP001596138"/>
    </source>
</evidence>
<evidence type="ECO:0000256" key="1">
    <source>
        <dbReference type="ARBA" id="ARBA00000185"/>
    </source>
</evidence>
<proteinExistence type="predicted"/>
<dbReference type="Proteomes" id="UP001596138">
    <property type="component" value="Unassembled WGS sequence"/>
</dbReference>
<comment type="catalytic activity">
    <reaction evidence="1">
        <text>ATP-dependent breakage, passage and rejoining of double-stranded DNA.</text>
        <dbReference type="EC" id="5.6.2.2"/>
    </reaction>
</comment>
<dbReference type="RefSeq" id="WP_386765654.1">
    <property type="nucleotide sequence ID" value="NZ_JBHSTI010000008.1"/>
</dbReference>
<keyword evidence="3" id="KW-1185">Reference proteome</keyword>
<comment type="caution">
    <text evidence="2">The sequence shown here is derived from an EMBL/GenBank/DDBJ whole genome shotgun (WGS) entry which is preliminary data.</text>
</comment>
<dbReference type="EMBL" id="JBHSTI010000008">
    <property type="protein sequence ID" value="MFC6237919.1"/>
    <property type="molecule type" value="Genomic_DNA"/>
</dbReference>
<sequence length="295" mass="31227">MTDVVVSTRTGLDSVEAALLDAVDLLGADDAGEPVVCARVLQVVAQRSGADPRDAYARLVRRGVPWSVHLPLVELLGNAGSRDAGPADPEQVDVRLSPVGALALASERQEVGPVPLGLVEGTLFRGGAHPPYDPASVVGALLAGRADLGPPALPTGCEISGDLAGLRAGREVTLTVDSTIRAEGGHLVITAIPYGVGPEQLHDTVRDARAALLAAHETCPMRRIEDESSIVDGVRLYVEPERGADLRDLRDWLLRIRPVHRRLVCRLPAPLPELMAGWEREDGSGLRALADLLRG</sequence>
<reference evidence="3" key="1">
    <citation type="journal article" date="2019" name="Int. J. Syst. Evol. Microbiol.">
        <title>The Global Catalogue of Microorganisms (GCM) 10K type strain sequencing project: providing services to taxonomists for standard genome sequencing and annotation.</title>
        <authorList>
            <consortium name="The Broad Institute Genomics Platform"/>
            <consortium name="The Broad Institute Genome Sequencing Center for Infectious Disease"/>
            <person name="Wu L."/>
            <person name="Ma J."/>
        </authorList>
    </citation>
    <scope>NUCLEOTIDE SEQUENCE [LARGE SCALE GENOMIC DNA]</scope>
    <source>
        <strain evidence="3">CGMCC 4.7317</strain>
    </source>
</reference>
<name>A0ABW1T0Y4_9ACTN</name>
<dbReference type="SUPFAM" id="SSF56719">
    <property type="entry name" value="Type II DNA topoisomerase"/>
    <property type="match status" value="1"/>
</dbReference>